<feature type="transmembrane region" description="Helical" evidence="1">
    <location>
        <begin position="33"/>
        <end position="56"/>
    </location>
</feature>
<keyword evidence="1" id="KW-1133">Transmembrane helix</keyword>
<comment type="caution">
    <text evidence="2">The sequence shown here is derived from an EMBL/GenBank/DDBJ whole genome shotgun (WGS) entry which is preliminary data.</text>
</comment>
<accession>A0A9P8QLT7</accession>
<organism evidence="2 3">
    <name type="scientific">Trichoderma cornu-damae</name>
    <dbReference type="NCBI Taxonomy" id="654480"/>
    <lineage>
        <taxon>Eukaryota</taxon>
        <taxon>Fungi</taxon>
        <taxon>Dikarya</taxon>
        <taxon>Ascomycota</taxon>
        <taxon>Pezizomycotina</taxon>
        <taxon>Sordariomycetes</taxon>
        <taxon>Hypocreomycetidae</taxon>
        <taxon>Hypocreales</taxon>
        <taxon>Hypocreaceae</taxon>
        <taxon>Trichoderma</taxon>
    </lineage>
</organism>
<proteinExistence type="predicted"/>
<keyword evidence="1" id="KW-0812">Transmembrane</keyword>
<reference evidence="2" key="1">
    <citation type="submission" date="2021-08" db="EMBL/GenBank/DDBJ databases">
        <title>Chromosome-Level Trichoderma cornu-damae using Hi-C Data.</title>
        <authorList>
            <person name="Kim C.S."/>
        </authorList>
    </citation>
    <scope>NUCLEOTIDE SEQUENCE</scope>
    <source>
        <strain evidence="2">KA19-0412C</strain>
    </source>
</reference>
<evidence type="ECO:0000313" key="3">
    <source>
        <dbReference type="Proteomes" id="UP000827724"/>
    </source>
</evidence>
<dbReference type="Proteomes" id="UP000827724">
    <property type="component" value="Unassembled WGS sequence"/>
</dbReference>
<protein>
    <submittedName>
        <fullName evidence="2">Uncharacterized protein</fullName>
    </submittedName>
</protein>
<keyword evidence="1" id="KW-0472">Membrane</keyword>
<sequence>MDLSINYALATPLHSTNMTSLSPGTADANKETILVASCLGGGMFLATGLIVTIMLLRRRARLTRLQERNVKMAATEAWAREV</sequence>
<evidence type="ECO:0000256" key="1">
    <source>
        <dbReference type="SAM" id="Phobius"/>
    </source>
</evidence>
<keyword evidence="3" id="KW-1185">Reference proteome</keyword>
<dbReference type="AlphaFoldDB" id="A0A9P8QLT7"/>
<gene>
    <name evidence="2" type="ORF">Trco_002012</name>
</gene>
<name>A0A9P8QLT7_9HYPO</name>
<dbReference type="EMBL" id="JAIWOZ010000002">
    <property type="protein sequence ID" value="KAH6608666.1"/>
    <property type="molecule type" value="Genomic_DNA"/>
</dbReference>
<evidence type="ECO:0000313" key="2">
    <source>
        <dbReference type="EMBL" id="KAH6608666.1"/>
    </source>
</evidence>